<dbReference type="Proteomes" id="UP000655208">
    <property type="component" value="Unassembled WGS sequence"/>
</dbReference>
<keyword evidence="2" id="KW-0472">Membrane</keyword>
<comment type="caution">
    <text evidence="3">The sequence shown here is derived from an EMBL/GenBank/DDBJ whole genome shotgun (WGS) entry which is preliminary data.</text>
</comment>
<feature type="region of interest" description="Disordered" evidence="1">
    <location>
        <begin position="161"/>
        <end position="189"/>
    </location>
</feature>
<dbReference type="AlphaFoldDB" id="A0A917TAD4"/>
<dbReference type="EMBL" id="BMNA01000015">
    <property type="protein sequence ID" value="GGM15962.1"/>
    <property type="molecule type" value="Genomic_DNA"/>
</dbReference>
<keyword evidence="2" id="KW-1133">Transmembrane helix</keyword>
<proteinExistence type="predicted"/>
<sequence>MSGESRFPLPSDTAHVRIEARQYNVGRFDLGEGVARRKLLVGAAIIVPCWLLLGVVFGVPVLRYAWAYIVPPALLALAALRPDAGGRPHYVLWLDRARYLARRQVPMLDSMAARERPGRPFLVRAQWTVVDPAASRRLRRAARRAGVSLAPFTLSAAAVTAGSGRRPGRRRDAAAGEHANHAATEGIWT</sequence>
<evidence type="ECO:0000313" key="3">
    <source>
        <dbReference type="EMBL" id="GGM15962.1"/>
    </source>
</evidence>
<keyword evidence="2" id="KW-0812">Transmembrane</keyword>
<evidence type="ECO:0000256" key="2">
    <source>
        <dbReference type="SAM" id="Phobius"/>
    </source>
</evidence>
<protein>
    <submittedName>
        <fullName evidence="3">Uncharacterized protein</fullName>
    </submittedName>
</protein>
<organism evidence="3 4">
    <name type="scientific">Nakamurella endophytica</name>
    <dbReference type="NCBI Taxonomy" id="1748367"/>
    <lineage>
        <taxon>Bacteria</taxon>
        <taxon>Bacillati</taxon>
        <taxon>Actinomycetota</taxon>
        <taxon>Actinomycetes</taxon>
        <taxon>Nakamurellales</taxon>
        <taxon>Nakamurellaceae</taxon>
        <taxon>Nakamurella</taxon>
    </lineage>
</organism>
<gene>
    <name evidence="3" type="ORF">GCM10011594_39950</name>
</gene>
<dbReference type="RefSeq" id="WP_188944632.1">
    <property type="nucleotide sequence ID" value="NZ_BMNA01000015.1"/>
</dbReference>
<name>A0A917TAD4_9ACTN</name>
<evidence type="ECO:0000256" key="1">
    <source>
        <dbReference type="SAM" id="MobiDB-lite"/>
    </source>
</evidence>
<feature type="transmembrane region" description="Helical" evidence="2">
    <location>
        <begin position="39"/>
        <end position="58"/>
    </location>
</feature>
<reference evidence="3" key="1">
    <citation type="journal article" date="2014" name="Int. J. Syst. Evol. Microbiol.">
        <title>Complete genome sequence of Corynebacterium casei LMG S-19264T (=DSM 44701T), isolated from a smear-ripened cheese.</title>
        <authorList>
            <consortium name="US DOE Joint Genome Institute (JGI-PGF)"/>
            <person name="Walter F."/>
            <person name="Albersmeier A."/>
            <person name="Kalinowski J."/>
            <person name="Ruckert C."/>
        </authorList>
    </citation>
    <scope>NUCLEOTIDE SEQUENCE</scope>
    <source>
        <strain evidence="3">CGMCC 4.7308</strain>
    </source>
</reference>
<evidence type="ECO:0000313" key="4">
    <source>
        <dbReference type="Proteomes" id="UP000655208"/>
    </source>
</evidence>
<keyword evidence="4" id="KW-1185">Reference proteome</keyword>
<reference evidence="3" key="2">
    <citation type="submission" date="2020-09" db="EMBL/GenBank/DDBJ databases">
        <authorList>
            <person name="Sun Q."/>
            <person name="Zhou Y."/>
        </authorList>
    </citation>
    <scope>NUCLEOTIDE SEQUENCE</scope>
    <source>
        <strain evidence="3">CGMCC 4.7308</strain>
    </source>
</reference>
<accession>A0A917TAD4</accession>
<feature type="compositionally biased region" description="Basic and acidic residues" evidence="1">
    <location>
        <begin position="170"/>
        <end position="180"/>
    </location>
</feature>